<sequence length="191" mass="21120">MNRIAVLFVVSIAMTQVSTTTYAEELKTSEEMWEECGTLRKSGNADNKLVRHCSIMCRHVGQIKDLSKAEVAFNTCKSAYTDAINSFVAFTPEQIAASTPTIIELADIEGVYLRATRGRIHLRAEGRTDWQTHCNEMAGVIIPDNIKFFQTVRPNYRVRLVGVSYAPAGVKDRAIGCLAKSAVILEPVGHD</sequence>
<accession>K6YBU6</accession>
<dbReference type="AlphaFoldDB" id="K6YBU6"/>
<organism evidence="1 2">
    <name type="scientific">Paraglaciecola arctica BSs20135</name>
    <dbReference type="NCBI Taxonomy" id="493475"/>
    <lineage>
        <taxon>Bacteria</taxon>
        <taxon>Pseudomonadati</taxon>
        <taxon>Pseudomonadota</taxon>
        <taxon>Gammaproteobacteria</taxon>
        <taxon>Alteromonadales</taxon>
        <taxon>Alteromonadaceae</taxon>
        <taxon>Paraglaciecola</taxon>
    </lineage>
</organism>
<keyword evidence="2" id="KW-1185">Reference proteome</keyword>
<protein>
    <submittedName>
        <fullName evidence="1">Uncharacterized protein</fullName>
    </submittedName>
</protein>
<evidence type="ECO:0000313" key="1">
    <source>
        <dbReference type="EMBL" id="GAC21411.1"/>
    </source>
</evidence>
<evidence type="ECO:0000313" key="2">
    <source>
        <dbReference type="Proteomes" id="UP000006327"/>
    </source>
</evidence>
<gene>
    <name evidence="1" type="ORF">GARC_4469</name>
</gene>
<comment type="caution">
    <text evidence="1">The sequence shown here is derived from an EMBL/GenBank/DDBJ whole genome shotgun (WGS) entry which is preliminary data.</text>
</comment>
<dbReference type="Proteomes" id="UP000006327">
    <property type="component" value="Unassembled WGS sequence"/>
</dbReference>
<proteinExistence type="predicted"/>
<dbReference type="EMBL" id="BAEO01000062">
    <property type="protein sequence ID" value="GAC21411.1"/>
    <property type="molecule type" value="Genomic_DNA"/>
</dbReference>
<dbReference type="RefSeq" id="WP_007624334.1">
    <property type="nucleotide sequence ID" value="NZ_BAEO01000062.1"/>
</dbReference>
<name>K6YBU6_9ALTE</name>
<reference evidence="1 2" key="1">
    <citation type="journal article" date="2017" name="Antonie Van Leeuwenhoek">
        <title>Rhizobium rhizosphaerae sp. nov., a novel species isolated from rice rhizosphere.</title>
        <authorList>
            <person name="Zhao J.J."/>
            <person name="Zhang J."/>
            <person name="Zhang R.J."/>
            <person name="Zhang C.W."/>
            <person name="Yin H.Q."/>
            <person name="Zhang X.X."/>
        </authorList>
    </citation>
    <scope>NUCLEOTIDE SEQUENCE [LARGE SCALE GENOMIC DNA]</scope>
    <source>
        <strain evidence="1 2">BSs20135</strain>
    </source>
</reference>